<dbReference type="EMBL" id="JANHOG010000115">
    <property type="protein sequence ID" value="KAJ3558023.1"/>
    <property type="molecule type" value="Genomic_DNA"/>
</dbReference>
<protein>
    <submittedName>
        <fullName evidence="1">Uncharacterized protein</fullName>
    </submittedName>
</protein>
<proteinExistence type="predicted"/>
<name>A0ACC1TC39_9APHY</name>
<sequence>MYINWPNNLSSKATAFQAFEIASSASDSQCRPRFLFCLLARQANYIDSSVLVRLLAHPDAKGYEITVLVRSEEKAKKLQEFGVKTIMGSFDDNSLVESLAEEAHVIFSIAYVDDLPFAKALLSGLRKRHERLGDLLILIHTSGTGTLTAASRGQDTKGMYVTDIIFDDTNTEQIETLPPSYIKVYIILPSTVYGVATNALVDAGIQNAYSMQIPMLIKGSLRRGQAGMVGKGLPLWNDVHIDNCADLYIILWDAINTNPDAVRHGREGYYFLENGEHLWYKISKEIGHAMVALCLSTSDEPTSFSEEELLKYFGSLACL</sequence>
<gene>
    <name evidence="1" type="ORF">NM688_g1161</name>
</gene>
<comment type="caution">
    <text evidence="1">The sequence shown here is derived from an EMBL/GenBank/DDBJ whole genome shotgun (WGS) entry which is preliminary data.</text>
</comment>
<dbReference type="Proteomes" id="UP001148662">
    <property type="component" value="Unassembled WGS sequence"/>
</dbReference>
<organism evidence="1 2">
    <name type="scientific">Phlebia brevispora</name>
    <dbReference type="NCBI Taxonomy" id="194682"/>
    <lineage>
        <taxon>Eukaryota</taxon>
        <taxon>Fungi</taxon>
        <taxon>Dikarya</taxon>
        <taxon>Basidiomycota</taxon>
        <taxon>Agaricomycotina</taxon>
        <taxon>Agaricomycetes</taxon>
        <taxon>Polyporales</taxon>
        <taxon>Meruliaceae</taxon>
        <taxon>Phlebia</taxon>
    </lineage>
</organism>
<reference evidence="1" key="1">
    <citation type="submission" date="2022-07" db="EMBL/GenBank/DDBJ databases">
        <title>Genome Sequence of Phlebia brevispora.</title>
        <authorList>
            <person name="Buettner E."/>
        </authorList>
    </citation>
    <scope>NUCLEOTIDE SEQUENCE</scope>
    <source>
        <strain evidence="1">MPL23</strain>
    </source>
</reference>
<evidence type="ECO:0000313" key="2">
    <source>
        <dbReference type="Proteomes" id="UP001148662"/>
    </source>
</evidence>
<accession>A0ACC1TC39</accession>
<evidence type="ECO:0000313" key="1">
    <source>
        <dbReference type="EMBL" id="KAJ3558023.1"/>
    </source>
</evidence>
<keyword evidence="2" id="KW-1185">Reference proteome</keyword>